<keyword evidence="2" id="KW-1185">Reference proteome</keyword>
<sequence length="173" mass="19245">MIKLANVYFQFELNQKPFSPRFGDHIKPSVLDAVVACLLTKLLGTPRPDLDRRVWSSRPGVKEGGYISAVWSLRLDTTALVIVTLADFILQHTEFRDINIKYLSLGSETDFIHLGTIPAKAVDLFVHVIDVDTSVCESFRRLKVYGKSSPPPSPRASRSPVAGLIGSRQEYAC</sequence>
<proteinExistence type="predicted"/>
<dbReference type="EMBL" id="BGZK01000943">
    <property type="protein sequence ID" value="GBP65943.1"/>
    <property type="molecule type" value="Genomic_DNA"/>
</dbReference>
<name>A0A4C1XSB6_EUMVA</name>
<dbReference type="AlphaFoldDB" id="A0A4C1XSB6"/>
<protein>
    <submittedName>
        <fullName evidence="1">Uncharacterized protein</fullName>
    </submittedName>
</protein>
<reference evidence="1 2" key="1">
    <citation type="journal article" date="2019" name="Commun. Biol.">
        <title>The bagworm genome reveals a unique fibroin gene that provides high tensile strength.</title>
        <authorList>
            <person name="Kono N."/>
            <person name="Nakamura H."/>
            <person name="Ohtoshi R."/>
            <person name="Tomita M."/>
            <person name="Numata K."/>
            <person name="Arakawa K."/>
        </authorList>
    </citation>
    <scope>NUCLEOTIDE SEQUENCE [LARGE SCALE GENOMIC DNA]</scope>
</reference>
<comment type="caution">
    <text evidence="1">The sequence shown here is derived from an EMBL/GenBank/DDBJ whole genome shotgun (WGS) entry which is preliminary data.</text>
</comment>
<dbReference type="Proteomes" id="UP000299102">
    <property type="component" value="Unassembled WGS sequence"/>
</dbReference>
<organism evidence="1 2">
    <name type="scientific">Eumeta variegata</name>
    <name type="common">Bagworm moth</name>
    <name type="synonym">Eumeta japonica</name>
    <dbReference type="NCBI Taxonomy" id="151549"/>
    <lineage>
        <taxon>Eukaryota</taxon>
        <taxon>Metazoa</taxon>
        <taxon>Ecdysozoa</taxon>
        <taxon>Arthropoda</taxon>
        <taxon>Hexapoda</taxon>
        <taxon>Insecta</taxon>
        <taxon>Pterygota</taxon>
        <taxon>Neoptera</taxon>
        <taxon>Endopterygota</taxon>
        <taxon>Lepidoptera</taxon>
        <taxon>Glossata</taxon>
        <taxon>Ditrysia</taxon>
        <taxon>Tineoidea</taxon>
        <taxon>Psychidae</taxon>
        <taxon>Oiketicinae</taxon>
        <taxon>Eumeta</taxon>
    </lineage>
</organism>
<evidence type="ECO:0000313" key="1">
    <source>
        <dbReference type="EMBL" id="GBP65943.1"/>
    </source>
</evidence>
<gene>
    <name evidence="1" type="ORF">EVAR_50292_1</name>
</gene>
<accession>A0A4C1XSB6</accession>
<evidence type="ECO:0000313" key="2">
    <source>
        <dbReference type="Proteomes" id="UP000299102"/>
    </source>
</evidence>